<dbReference type="SMART" id="SM00409">
    <property type="entry name" value="IG"/>
    <property type="match status" value="1"/>
</dbReference>
<dbReference type="PANTHER" id="PTHR21261:SF15">
    <property type="entry name" value="BEATEN PATH IIIA, ISOFORM D-RELATED"/>
    <property type="match status" value="1"/>
</dbReference>
<dbReference type="Proteomes" id="UP000283509">
    <property type="component" value="Unassembled WGS sequence"/>
</dbReference>
<dbReference type="AlphaFoldDB" id="A0A423SSI9"/>
<evidence type="ECO:0000256" key="1">
    <source>
        <dbReference type="SAM" id="MobiDB-lite"/>
    </source>
</evidence>
<dbReference type="InterPro" id="IPR003599">
    <property type="entry name" value="Ig_sub"/>
</dbReference>
<comment type="caution">
    <text evidence="3">The sequence shown here is derived from an EMBL/GenBank/DDBJ whole genome shotgun (WGS) entry which is preliminary data.</text>
</comment>
<dbReference type="Gene3D" id="2.60.40.10">
    <property type="entry name" value="Immunoglobulins"/>
    <property type="match status" value="1"/>
</dbReference>
<sequence>MQGEDQPRRTANPPARWDDAKGAADAAGVRATSVPPEARQLLEPRGVEVPLYAVAGGRVNVSCMFDLGSTGLYSLKWYHNDTEFYRFVPTETHRSVDIKPTIKFQVHEVSRTDRQVTLSITSMTSAATGEYKCEVIAEHPSFRTETDSAIMTVLDETPSPPVITGTQELYEDGDIIKLRCLPESIPVSGPSPSIMWFIQGRPARREYVSPYREDTYSEESGKILQVPATQATKGNPPELFPRPRSPGWRPAGARLSHGWGGGAVVLVDSSPRDGPPKPEPELPPKLEPKPPPNPELDPPPPR</sequence>
<feature type="domain" description="Ig-like" evidence="2">
    <location>
        <begin position="158"/>
        <end position="214"/>
    </location>
</feature>
<keyword evidence="4" id="KW-1185">Reference proteome</keyword>
<dbReference type="InterPro" id="IPR013783">
    <property type="entry name" value="Ig-like_fold"/>
</dbReference>
<dbReference type="PROSITE" id="PS50835">
    <property type="entry name" value="IG_LIKE"/>
    <property type="match status" value="2"/>
</dbReference>
<reference evidence="3 4" key="1">
    <citation type="submission" date="2018-04" db="EMBL/GenBank/DDBJ databases">
        <authorList>
            <person name="Zhang X."/>
            <person name="Yuan J."/>
            <person name="Li F."/>
            <person name="Xiang J."/>
        </authorList>
    </citation>
    <scope>NUCLEOTIDE SEQUENCE [LARGE SCALE GENOMIC DNA]</scope>
    <source>
        <tissue evidence="3">Muscle</tissue>
    </source>
</reference>
<feature type="domain" description="Ig-like" evidence="2">
    <location>
        <begin position="44"/>
        <end position="152"/>
    </location>
</feature>
<reference evidence="3 4" key="2">
    <citation type="submission" date="2019-01" db="EMBL/GenBank/DDBJ databases">
        <title>The decoding of complex shrimp genome reveals the adaptation for benthos swimmer, frequently molting mechanism and breeding impact on genome.</title>
        <authorList>
            <person name="Sun Y."/>
            <person name="Gao Y."/>
            <person name="Yu Y."/>
        </authorList>
    </citation>
    <scope>NUCLEOTIDE SEQUENCE [LARGE SCALE GENOMIC DNA]</scope>
    <source>
        <tissue evidence="3">Muscle</tissue>
    </source>
</reference>
<feature type="compositionally biased region" description="Pro residues" evidence="1">
    <location>
        <begin position="289"/>
        <end position="302"/>
    </location>
</feature>
<dbReference type="STRING" id="6689.A0A423SSI9"/>
<protein>
    <recommendedName>
        <fullName evidence="2">Ig-like domain-containing protein</fullName>
    </recommendedName>
</protein>
<feature type="compositionally biased region" description="Basic and acidic residues" evidence="1">
    <location>
        <begin position="270"/>
        <end position="288"/>
    </location>
</feature>
<name>A0A423SSI9_PENVA</name>
<dbReference type="InterPro" id="IPR036179">
    <property type="entry name" value="Ig-like_dom_sf"/>
</dbReference>
<dbReference type="InterPro" id="IPR007110">
    <property type="entry name" value="Ig-like_dom"/>
</dbReference>
<feature type="region of interest" description="Disordered" evidence="1">
    <location>
        <begin position="1"/>
        <end position="33"/>
    </location>
</feature>
<gene>
    <name evidence="3" type="ORF">C7M84_014765</name>
</gene>
<feature type="region of interest" description="Disordered" evidence="1">
    <location>
        <begin position="228"/>
        <end position="302"/>
    </location>
</feature>
<dbReference type="PANTHER" id="PTHR21261">
    <property type="entry name" value="BEAT PROTEIN"/>
    <property type="match status" value="1"/>
</dbReference>
<dbReference type="Pfam" id="PF07686">
    <property type="entry name" value="V-set"/>
    <property type="match status" value="1"/>
</dbReference>
<dbReference type="InterPro" id="IPR013106">
    <property type="entry name" value="Ig_V-set"/>
</dbReference>
<evidence type="ECO:0000313" key="4">
    <source>
        <dbReference type="Proteomes" id="UP000283509"/>
    </source>
</evidence>
<dbReference type="EMBL" id="QCYY01002839">
    <property type="protein sequence ID" value="ROT67167.1"/>
    <property type="molecule type" value="Genomic_DNA"/>
</dbReference>
<organism evidence="3 4">
    <name type="scientific">Penaeus vannamei</name>
    <name type="common">Whiteleg shrimp</name>
    <name type="synonym">Litopenaeus vannamei</name>
    <dbReference type="NCBI Taxonomy" id="6689"/>
    <lineage>
        <taxon>Eukaryota</taxon>
        <taxon>Metazoa</taxon>
        <taxon>Ecdysozoa</taxon>
        <taxon>Arthropoda</taxon>
        <taxon>Crustacea</taxon>
        <taxon>Multicrustacea</taxon>
        <taxon>Malacostraca</taxon>
        <taxon>Eumalacostraca</taxon>
        <taxon>Eucarida</taxon>
        <taxon>Decapoda</taxon>
        <taxon>Dendrobranchiata</taxon>
        <taxon>Penaeoidea</taxon>
        <taxon>Penaeidae</taxon>
        <taxon>Penaeus</taxon>
    </lineage>
</organism>
<evidence type="ECO:0000259" key="2">
    <source>
        <dbReference type="PROSITE" id="PS50835"/>
    </source>
</evidence>
<evidence type="ECO:0000313" key="3">
    <source>
        <dbReference type="EMBL" id="ROT67167.1"/>
    </source>
</evidence>
<proteinExistence type="predicted"/>
<dbReference type="OrthoDB" id="6352072at2759"/>
<accession>A0A423SSI9</accession>
<dbReference type="SUPFAM" id="SSF48726">
    <property type="entry name" value="Immunoglobulin"/>
    <property type="match status" value="1"/>
</dbReference>